<proteinExistence type="predicted"/>
<dbReference type="AlphaFoldDB" id="A0A366LNK8"/>
<keyword evidence="1" id="KW-0812">Transmembrane</keyword>
<keyword evidence="3" id="KW-1185">Reference proteome</keyword>
<accession>A0A366LNK8</accession>
<keyword evidence="1" id="KW-0472">Membrane</keyword>
<sequence length="172" mass="18625">MRLGLTTMARFSGEKSRARRIATSLGLASLLAAVIGALVLTLLYFTAGGVSAFCDFNEKKQLAVIAGAMNDSLPKKWVTVERYEGAGCEPPDSGSSDQPELSTLHMRLVAKVDLQEVVDTMKAHQWMPTTREEADWYGIDSAGTGGTILVKDMNGQRVYALLTARKTIELSV</sequence>
<protein>
    <submittedName>
        <fullName evidence="2">Uncharacterized protein</fullName>
    </submittedName>
</protein>
<evidence type="ECO:0000256" key="1">
    <source>
        <dbReference type="SAM" id="Phobius"/>
    </source>
</evidence>
<comment type="caution">
    <text evidence="2">The sequence shown here is derived from an EMBL/GenBank/DDBJ whole genome shotgun (WGS) entry which is preliminary data.</text>
</comment>
<dbReference type="EMBL" id="QMEY01000023">
    <property type="protein sequence ID" value="RBQ15417.1"/>
    <property type="molecule type" value="Genomic_DNA"/>
</dbReference>
<evidence type="ECO:0000313" key="2">
    <source>
        <dbReference type="EMBL" id="RBQ15417.1"/>
    </source>
</evidence>
<name>A0A366LNK8_9ACTN</name>
<organism evidence="2 3">
    <name type="scientific">Spongiactinospora rosea</name>
    <dbReference type="NCBI Taxonomy" id="2248750"/>
    <lineage>
        <taxon>Bacteria</taxon>
        <taxon>Bacillati</taxon>
        <taxon>Actinomycetota</taxon>
        <taxon>Actinomycetes</taxon>
        <taxon>Streptosporangiales</taxon>
        <taxon>Streptosporangiaceae</taxon>
        <taxon>Spongiactinospora</taxon>
    </lineage>
</organism>
<gene>
    <name evidence="2" type="ORF">DP939_35570</name>
</gene>
<dbReference type="Proteomes" id="UP000253303">
    <property type="component" value="Unassembled WGS sequence"/>
</dbReference>
<keyword evidence="1" id="KW-1133">Transmembrane helix</keyword>
<feature type="transmembrane region" description="Helical" evidence="1">
    <location>
        <begin position="21"/>
        <end position="45"/>
    </location>
</feature>
<reference evidence="2 3" key="1">
    <citation type="submission" date="2018-06" db="EMBL/GenBank/DDBJ databases">
        <title>Sphaerisporangium craniellae sp. nov., isolated from a marine sponge in the South China Sea.</title>
        <authorList>
            <person name="Li L."/>
        </authorList>
    </citation>
    <scope>NUCLEOTIDE SEQUENCE [LARGE SCALE GENOMIC DNA]</scope>
    <source>
        <strain evidence="2 3">LHW63015</strain>
    </source>
</reference>
<evidence type="ECO:0000313" key="3">
    <source>
        <dbReference type="Proteomes" id="UP000253303"/>
    </source>
</evidence>